<proteinExistence type="predicted"/>
<dbReference type="OrthoDB" id="406368at2759"/>
<dbReference type="Pfam" id="PF07004">
    <property type="entry name" value="SHIPPO-rpt"/>
    <property type="match status" value="8"/>
</dbReference>
<gene>
    <name evidence="2" type="ORF">DNTS_011667</name>
</gene>
<dbReference type="Proteomes" id="UP000316079">
    <property type="component" value="Unassembled WGS sequence"/>
</dbReference>
<feature type="region of interest" description="Disordered" evidence="1">
    <location>
        <begin position="443"/>
        <end position="499"/>
    </location>
</feature>
<feature type="non-terminal residue" evidence="2">
    <location>
        <position position="1"/>
    </location>
</feature>
<feature type="region of interest" description="Disordered" evidence="1">
    <location>
        <begin position="173"/>
        <end position="194"/>
    </location>
</feature>
<feature type="region of interest" description="Disordered" evidence="1">
    <location>
        <begin position="333"/>
        <end position="367"/>
    </location>
</feature>
<dbReference type="PANTHER" id="PTHR21580:SF60">
    <property type="entry name" value="SPERM-TAIL PG-RICH REPEAT-CONTAINING PROTEIN 2"/>
    <property type="match status" value="1"/>
</dbReference>
<dbReference type="InterPro" id="IPR051291">
    <property type="entry name" value="CIMAP"/>
</dbReference>
<dbReference type="EMBL" id="SRMA01026753">
    <property type="protein sequence ID" value="TRY71426.1"/>
    <property type="molecule type" value="Genomic_DNA"/>
</dbReference>
<evidence type="ECO:0008006" key="4">
    <source>
        <dbReference type="Google" id="ProtNLM"/>
    </source>
</evidence>
<protein>
    <recommendedName>
        <fullName evidence="4">Sperm-tail PG-rich repeat-containing protein 2</fullName>
    </recommendedName>
</protein>
<evidence type="ECO:0000313" key="3">
    <source>
        <dbReference type="Proteomes" id="UP000316079"/>
    </source>
</evidence>
<evidence type="ECO:0000256" key="1">
    <source>
        <dbReference type="SAM" id="MobiDB-lite"/>
    </source>
</evidence>
<accession>A0A553P161</accession>
<evidence type="ECO:0000313" key="2">
    <source>
        <dbReference type="EMBL" id="TRY71426.1"/>
    </source>
</evidence>
<keyword evidence="3" id="KW-1185">Reference proteome</keyword>
<name>A0A553P161_9TELE</name>
<feature type="compositionally biased region" description="Basic and acidic residues" evidence="1">
    <location>
        <begin position="477"/>
        <end position="488"/>
    </location>
</feature>
<sequence>APRFTQFASSTTSDIGPGSYNINRSLSDNRASYAPFLSLSSRESGFLESGIDFLSPGPGQYNCQSTQSRIVGGKSLQNRSKRFDDVMSDVPGPGAYDVINDASPLFKTEMQLEQSQKSVSSGLKLLMYPFAPSIPSPGQAFGYEEDSKGVLHRHNPPCRDLSLGPAFYCPVPTSGRRDQSRGAAGPGPGHYDLQEDHSVQYENVNLRREQRSRSELVIPRYHELLPLQEERKGVPGPGQYHIKGQFEETGNTQTPARNPPFLFAPLKNDSPPVGVYNDPRSALENLKKGKELKRNPFGQTAVRFLSPDPSKATPGPGAYNVFNYGLAQESLKKASQESKRKGAFGSLVPRRPFVPSKEELGTPGPARYTVEKANEASYKKQKTAAFKSASDRLAASLLAKDTPPPGSYNVSESFEKMHGLHRQSKPRNENARKRQSCFLSAASREPDFLQNSPQTPGPGHYSPDVKPRVQLALMSSTDDRFKDPKEKTPGPAAYERSERHLQCDAPQSTDGPLKVSVLTSIPQETLSPPQCLELVPGHTLLIRPLLSNTRFPGGPVSHTHSHSLRVIYFSRAR</sequence>
<dbReference type="AlphaFoldDB" id="A0A553P161"/>
<comment type="caution">
    <text evidence="2">The sequence shown here is derived from an EMBL/GenBank/DDBJ whole genome shotgun (WGS) entry which is preliminary data.</text>
</comment>
<dbReference type="STRING" id="623744.A0A553P161"/>
<dbReference type="PANTHER" id="PTHR21580">
    <property type="entry name" value="SHIPPO-1-RELATED"/>
    <property type="match status" value="1"/>
</dbReference>
<reference evidence="2 3" key="1">
    <citation type="journal article" date="2019" name="Sci. Data">
        <title>Hybrid genome assembly and annotation of Danionella translucida.</title>
        <authorList>
            <person name="Kadobianskyi M."/>
            <person name="Schulze L."/>
            <person name="Schuelke M."/>
            <person name="Judkewitz B."/>
        </authorList>
    </citation>
    <scope>NUCLEOTIDE SEQUENCE [LARGE SCALE GENOMIC DNA]</scope>
    <source>
        <strain evidence="2 3">Bolton</strain>
    </source>
</reference>
<dbReference type="InterPro" id="IPR010736">
    <property type="entry name" value="SHIPPO-rpt"/>
</dbReference>
<organism evidence="2 3">
    <name type="scientific">Danionella cerebrum</name>
    <dbReference type="NCBI Taxonomy" id="2873325"/>
    <lineage>
        <taxon>Eukaryota</taxon>
        <taxon>Metazoa</taxon>
        <taxon>Chordata</taxon>
        <taxon>Craniata</taxon>
        <taxon>Vertebrata</taxon>
        <taxon>Euteleostomi</taxon>
        <taxon>Actinopterygii</taxon>
        <taxon>Neopterygii</taxon>
        <taxon>Teleostei</taxon>
        <taxon>Ostariophysi</taxon>
        <taxon>Cypriniformes</taxon>
        <taxon>Danionidae</taxon>
        <taxon>Danioninae</taxon>
        <taxon>Danionella</taxon>
    </lineage>
</organism>